<dbReference type="Pfam" id="PF01381">
    <property type="entry name" value="HTH_3"/>
    <property type="match status" value="1"/>
</dbReference>
<dbReference type="SMR" id="T0BM71"/>
<dbReference type="AlphaFoldDB" id="T0BM71"/>
<organism evidence="1 2">
    <name type="scientific">Alicyclobacillus acidoterrestris (strain ATCC 49025 / DSM 3922 / CIP 106132 / NCIMB 13137 / GD3B)</name>
    <dbReference type="NCBI Taxonomy" id="1356854"/>
    <lineage>
        <taxon>Bacteria</taxon>
        <taxon>Bacillati</taxon>
        <taxon>Bacillota</taxon>
        <taxon>Bacilli</taxon>
        <taxon>Bacillales</taxon>
        <taxon>Alicyclobacillaceae</taxon>
        <taxon>Alicyclobacillus</taxon>
    </lineage>
</organism>
<dbReference type="InterPro" id="IPR001387">
    <property type="entry name" value="Cro/C1-type_HTH"/>
</dbReference>
<dbReference type="GO" id="GO:0003677">
    <property type="term" value="F:DNA binding"/>
    <property type="evidence" value="ECO:0007669"/>
    <property type="project" value="InterPro"/>
</dbReference>
<dbReference type="PROSITE" id="PS50943">
    <property type="entry name" value="HTH_CROC1"/>
    <property type="match status" value="1"/>
</dbReference>
<sequence>MIGSKIKRLRIAKGLTQQQLIDGLFDRSYLSNIERGKIIPPVETLALLATRLEVPLSLLTDYMEVIAEVSELLDTVRKTKDIQLVRKAFTLCVRVEAIESMIECVLEWSKIQLPNLNQHVELLEAINHTIFLMGTLDEEFPQNVDLLLCRANTYFYLGMLDQAILAYKGLEQRDLPNELLGRIKISLGSTLIRTLNYKAAYEKLQEALELADLPESLRARAHQGLGVCCRYLGQWSAAKQHSMLAGEYFLHKDFNRYIHIQHGLGILWLDKLDFDKAAKYFAEAQEYYRANHMMLPEAQLCEEFVRAEFYKGRFEEANAICNRGLQLLKGLDAALAGKFFLWKSRIYQILQEPSREEDAWQAAKGLLGPQLKTTIDTMDPNMPKETKKNFYKKIGE</sequence>
<dbReference type="Gene3D" id="1.25.40.10">
    <property type="entry name" value="Tetratricopeptide repeat domain"/>
    <property type="match status" value="1"/>
</dbReference>
<evidence type="ECO:0000313" key="1">
    <source>
        <dbReference type="EMBL" id="UNO49743.1"/>
    </source>
</evidence>
<gene>
    <name evidence="1" type="ORF">K1I37_04220</name>
</gene>
<protein>
    <submittedName>
        <fullName evidence="1">Helix-turn-helix domain-containing protein</fullName>
    </submittedName>
</protein>
<dbReference type="KEGG" id="aaco:K1I37_04220"/>
<dbReference type="SUPFAM" id="SSF47413">
    <property type="entry name" value="lambda repressor-like DNA-binding domains"/>
    <property type="match status" value="1"/>
</dbReference>
<dbReference type="eggNOG" id="COG1396">
    <property type="taxonomic scope" value="Bacteria"/>
</dbReference>
<dbReference type="EMBL" id="CP080467">
    <property type="protein sequence ID" value="UNO49743.1"/>
    <property type="molecule type" value="Genomic_DNA"/>
</dbReference>
<dbReference type="OrthoDB" id="252257at2"/>
<dbReference type="InterPro" id="IPR053163">
    <property type="entry name" value="HTH-type_regulator_Rgg"/>
</dbReference>
<keyword evidence="2" id="KW-1185">Reference proteome</keyword>
<proteinExistence type="predicted"/>
<dbReference type="InterPro" id="IPR011990">
    <property type="entry name" value="TPR-like_helical_dom_sf"/>
</dbReference>
<accession>A0A9E6ZID4</accession>
<accession>T0BM71</accession>
<dbReference type="Gene3D" id="1.10.260.40">
    <property type="entry name" value="lambda repressor-like DNA-binding domains"/>
    <property type="match status" value="1"/>
</dbReference>
<dbReference type="InterPro" id="IPR010982">
    <property type="entry name" value="Lambda_DNA-bd_dom_sf"/>
</dbReference>
<dbReference type="STRING" id="1356854.N007_16455"/>
<name>T0BM71_ALIAG</name>
<dbReference type="RefSeq" id="WP_021298428.1">
    <property type="nucleotide sequence ID" value="NZ_AURB01000190.1"/>
</dbReference>
<dbReference type="Proteomes" id="UP000829401">
    <property type="component" value="Chromosome"/>
</dbReference>
<dbReference type="PANTHER" id="PTHR37038">
    <property type="entry name" value="TRANSCRIPTIONAL REGULATOR-RELATED"/>
    <property type="match status" value="1"/>
</dbReference>
<dbReference type="CDD" id="cd00093">
    <property type="entry name" value="HTH_XRE"/>
    <property type="match status" value="1"/>
</dbReference>
<reference evidence="2" key="1">
    <citation type="journal article" date="2022" name="G3 (Bethesda)">
        <title>Unveiling the complete genome sequence of Alicyclobacillus acidoterrestris DSM 3922T, a taint-producing strain.</title>
        <authorList>
            <person name="Leonardo I.C."/>
            <person name="Barreto Crespo M.T."/>
            <person name="Gaspar F.B."/>
        </authorList>
    </citation>
    <scope>NUCLEOTIDE SEQUENCE [LARGE SCALE GENOMIC DNA]</scope>
    <source>
        <strain evidence="2">DSM 3922</strain>
    </source>
</reference>
<dbReference type="SMART" id="SM00530">
    <property type="entry name" value="HTH_XRE"/>
    <property type="match status" value="1"/>
</dbReference>
<dbReference type="SUPFAM" id="SSF48452">
    <property type="entry name" value="TPR-like"/>
    <property type="match status" value="1"/>
</dbReference>
<dbReference type="PANTHER" id="PTHR37038:SF14">
    <property type="entry name" value="TRANSCRIPTIONAL ACTIVATOR"/>
    <property type="match status" value="1"/>
</dbReference>
<evidence type="ECO:0000313" key="2">
    <source>
        <dbReference type="Proteomes" id="UP000829401"/>
    </source>
</evidence>